<proteinExistence type="predicted"/>
<name>A0ABQ9Z2G6_9CRUS</name>
<evidence type="ECO:0000313" key="1">
    <source>
        <dbReference type="EMBL" id="KAK4007094.1"/>
    </source>
</evidence>
<protein>
    <submittedName>
        <fullName evidence="1">Uncharacterized protein</fullName>
    </submittedName>
</protein>
<accession>A0ABQ9Z2G6</accession>
<reference evidence="1 2" key="1">
    <citation type="journal article" date="2023" name="Nucleic Acids Res.">
        <title>The hologenome of Daphnia magna reveals possible DNA methylation and microbiome-mediated evolution of the host genome.</title>
        <authorList>
            <person name="Chaturvedi A."/>
            <person name="Li X."/>
            <person name="Dhandapani V."/>
            <person name="Marshall H."/>
            <person name="Kissane S."/>
            <person name="Cuenca-Cambronero M."/>
            <person name="Asole G."/>
            <person name="Calvet F."/>
            <person name="Ruiz-Romero M."/>
            <person name="Marangio P."/>
            <person name="Guigo R."/>
            <person name="Rago D."/>
            <person name="Mirbahai L."/>
            <person name="Eastwood N."/>
            <person name="Colbourne J.K."/>
            <person name="Zhou J."/>
            <person name="Mallon E."/>
            <person name="Orsini L."/>
        </authorList>
    </citation>
    <scope>NUCLEOTIDE SEQUENCE [LARGE SCALE GENOMIC DNA]</scope>
    <source>
        <strain evidence="1">LRV0_1</strain>
    </source>
</reference>
<organism evidence="1 2">
    <name type="scientific">Daphnia magna</name>
    <dbReference type="NCBI Taxonomy" id="35525"/>
    <lineage>
        <taxon>Eukaryota</taxon>
        <taxon>Metazoa</taxon>
        <taxon>Ecdysozoa</taxon>
        <taxon>Arthropoda</taxon>
        <taxon>Crustacea</taxon>
        <taxon>Branchiopoda</taxon>
        <taxon>Diplostraca</taxon>
        <taxon>Cladocera</taxon>
        <taxon>Anomopoda</taxon>
        <taxon>Daphniidae</taxon>
        <taxon>Daphnia</taxon>
    </lineage>
</organism>
<dbReference type="Proteomes" id="UP001234178">
    <property type="component" value="Unassembled WGS sequence"/>
</dbReference>
<dbReference type="EMBL" id="JAOYFB010000002">
    <property type="protein sequence ID" value="KAK4007094.1"/>
    <property type="molecule type" value="Genomic_DNA"/>
</dbReference>
<keyword evidence="2" id="KW-1185">Reference proteome</keyword>
<sequence>MSYIHGRDPTTARHGNFWLLSFLPGPFCSSLANLHPLNSFNGSMLMPNLVRTPDQHARSRSRNPRLKSSTLSSLPEAGLQMRATHPAEVLMSDDRLYFLDEARYKKLLFVLNEHNAPCRCVALFHIIHF</sequence>
<comment type="caution">
    <text evidence="1">The sequence shown here is derived from an EMBL/GenBank/DDBJ whole genome shotgun (WGS) entry which is preliminary data.</text>
</comment>
<gene>
    <name evidence="1" type="ORF">OUZ56_012253</name>
</gene>
<evidence type="ECO:0000313" key="2">
    <source>
        <dbReference type="Proteomes" id="UP001234178"/>
    </source>
</evidence>